<gene>
    <name evidence="1" type="ORF">G8N42_001628</name>
</gene>
<comment type="caution">
    <text evidence="1">The sequence shown here is derived from an EMBL/GenBank/DDBJ whole genome shotgun (WGS) entry which is preliminary data.</text>
</comment>
<name>A0A749L1T1_SALER</name>
<accession>A0A749L1T1</accession>
<reference evidence="1" key="1">
    <citation type="journal article" date="2018" name="Genome Biol.">
        <title>SKESA: strategic k-mer extension for scrupulous assemblies.</title>
        <authorList>
            <person name="Souvorov A."/>
            <person name="Agarwala R."/>
            <person name="Lipman D.J."/>
        </authorList>
    </citation>
    <scope>NUCLEOTIDE SEQUENCE</scope>
    <source>
        <strain evidence="1">MA.CK_00/00004035</strain>
    </source>
</reference>
<organism evidence="1">
    <name type="scientific">Salmonella enterica</name>
    <name type="common">Salmonella choleraesuis</name>
    <dbReference type="NCBI Taxonomy" id="28901"/>
    <lineage>
        <taxon>Bacteria</taxon>
        <taxon>Pseudomonadati</taxon>
        <taxon>Pseudomonadota</taxon>
        <taxon>Gammaproteobacteria</taxon>
        <taxon>Enterobacterales</taxon>
        <taxon>Enterobacteriaceae</taxon>
        <taxon>Salmonella</taxon>
    </lineage>
</organism>
<dbReference type="AlphaFoldDB" id="A0A749L1T1"/>
<sequence>MNDIQTKNFKGLSLHPYDTFKNIASFIEVAGLLTIVTDEGYQELSNVILELTQKYAKAAQEIASGETQIKDQLKTLKEAVMENKK</sequence>
<reference evidence="1" key="2">
    <citation type="submission" date="2020-02" db="EMBL/GenBank/DDBJ databases">
        <authorList>
            <consortium name="NCBI Pathogen Detection Project"/>
        </authorList>
    </citation>
    <scope>NUCLEOTIDE SEQUENCE</scope>
    <source>
        <strain evidence="1">MA.CK_00/00004035</strain>
    </source>
</reference>
<protein>
    <submittedName>
        <fullName evidence="1">Uncharacterized protein</fullName>
    </submittedName>
</protein>
<evidence type="ECO:0000313" key="1">
    <source>
        <dbReference type="EMBL" id="HAF5756238.1"/>
    </source>
</evidence>
<dbReference type="EMBL" id="DAAVUQ010000004">
    <property type="protein sequence ID" value="HAF5756238.1"/>
    <property type="molecule type" value="Genomic_DNA"/>
</dbReference>
<proteinExistence type="predicted"/>